<dbReference type="PANTHER" id="PTHR33429:SF42">
    <property type="entry name" value="OS06G0481900 PROTEIN"/>
    <property type="match status" value="1"/>
</dbReference>
<gene>
    <name evidence="2" type="ORF">BRADI_1g42020v3</name>
</gene>
<keyword evidence="4" id="KW-1185">Reference proteome</keyword>
<evidence type="ECO:0000313" key="3">
    <source>
        <dbReference type="EnsemblPlants" id="PNT75944"/>
    </source>
</evidence>
<reference evidence="3" key="3">
    <citation type="submission" date="2018-08" db="UniProtKB">
        <authorList>
            <consortium name="EnsemblPlants"/>
        </authorList>
    </citation>
    <scope>IDENTIFICATION</scope>
    <source>
        <strain evidence="3">cv. Bd21</strain>
    </source>
</reference>
<keyword evidence="1" id="KW-0812">Transmembrane</keyword>
<dbReference type="ExpressionAtlas" id="A0A2K2DNT8">
    <property type="expression patterns" value="baseline"/>
</dbReference>
<proteinExistence type="predicted"/>
<evidence type="ECO:0000313" key="2">
    <source>
        <dbReference type="EMBL" id="PNT75944.1"/>
    </source>
</evidence>
<organism evidence="2">
    <name type="scientific">Brachypodium distachyon</name>
    <name type="common">Purple false brome</name>
    <name type="synonym">Trachynia distachya</name>
    <dbReference type="NCBI Taxonomy" id="15368"/>
    <lineage>
        <taxon>Eukaryota</taxon>
        <taxon>Viridiplantae</taxon>
        <taxon>Streptophyta</taxon>
        <taxon>Embryophyta</taxon>
        <taxon>Tracheophyta</taxon>
        <taxon>Spermatophyta</taxon>
        <taxon>Magnoliopsida</taxon>
        <taxon>Liliopsida</taxon>
        <taxon>Poales</taxon>
        <taxon>Poaceae</taxon>
        <taxon>BOP clade</taxon>
        <taxon>Pooideae</taxon>
        <taxon>Stipodae</taxon>
        <taxon>Brachypodieae</taxon>
        <taxon>Brachypodium</taxon>
    </lineage>
</organism>
<dbReference type="EnsemblPlants" id="PNT75944">
    <property type="protein sequence ID" value="PNT75944"/>
    <property type="gene ID" value="BRADI_1g42020v3"/>
</dbReference>
<protein>
    <submittedName>
        <fullName evidence="2 3">Uncharacterized protein</fullName>
    </submittedName>
</protein>
<reference evidence="2" key="2">
    <citation type="submission" date="2017-06" db="EMBL/GenBank/DDBJ databases">
        <title>WGS assembly of Brachypodium distachyon.</title>
        <authorList>
            <consortium name="The International Brachypodium Initiative"/>
            <person name="Lucas S."/>
            <person name="Harmon-Smith M."/>
            <person name="Lail K."/>
            <person name="Tice H."/>
            <person name="Grimwood J."/>
            <person name="Bruce D."/>
            <person name="Barry K."/>
            <person name="Shu S."/>
            <person name="Lindquist E."/>
            <person name="Wang M."/>
            <person name="Pitluck S."/>
            <person name="Vogel J.P."/>
            <person name="Garvin D.F."/>
            <person name="Mockler T.C."/>
            <person name="Schmutz J."/>
            <person name="Rokhsar D."/>
            <person name="Bevan M.W."/>
        </authorList>
    </citation>
    <scope>NUCLEOTIDE SEQUENCE</scope>
    <source>
        <strain evidence="2">Bd21</strain>
    </source>
</reference>
<sequence>MASLSQLTPYSSGSGYYPSYGSVQHAGNKLPGADDEGGGSFGPVLVVLAVISFLAISACIAGRLGGRASTKSFAEKQQQSSSADGAAEKGLGAVMWPLPSSRATVHHDDEDAFEIKLAPAGSVKDGLSRQYAAGFRCAPPPPAIANNGGVARVLHVRGAGEPCTPAVLPAKQNTCS</sequence>
<feature type="transmembrane region" description="Helical" evidence="1">
    <location>
        <begin position="40"/>
        <end position="61"/>
    </location>
</feature>
<dbReference type="Proteomes" id="UP000008810">
    <property type="component" value="Chromosome 1"/>
</dbReference>
<evidence type="ECO:0000256" key="1">
    <source>
        <dbReference type="SAM" id="Phobius"/>
    </source>
</evidence>
<dbReference type="InParanoid" id="A0A2K2DNT8"/>
<reference evidence="2 3" key="1">
    <citation type="journal article" date="2010" name="Nature">
        <title>Genome sequencing and analysis of the model grass Brachypodium distachyon.</title>
        <authorList>
            <consortium name="International Brachypodium Initiative"/>
        </authorList>
    </citation>
    <scope>NUCLEOTIDE SEQUENCE [LARGE SCALE GENOMIC DNA]</scope>
    <source>
        <strain evidence="2 3">Bd21</strain>
    </source>
</reference>
<dbReference type="OrthoDB" id="650756at2759"/>
<dbReference type="PANTHER" id="PTHR33429">
    <property type="entry name" value="OS02G0708000 PROTEIN-RELATED"/>
    <property type="match status" value="1"/>
</dbReference>
<keyword evidence="1" id="KW-0472">Membrane</keyword>
<dbReference type="AlphaFoldDB" id="A0A2K2DNT8"/>
<dbReference type="EMBL" id="CM000880">
    <property type="protein sequence ID" value="PNT75944.1"/>
    <property type="molecule type" value="Genomic_DNA"/>
</dbReference>
<evidence type="ECO:0000313" key="4">
    <source>
        <dbReference type="Proteomes" id="UP000008810"/>
    </source>
</evidence>
<dbReference type="Gramene" id="PNT75944">
    <property type="protein sequence ID" value="PNT75944"/>
    <property type="gene ID" value="BRADI_1g42020v3"/>
</dbReference>
<accession>A0A2K2DNT8</accession>
<dbReference type="FunCoup" id="A0A2K2DNT8">
    <property type="interactions" value="235"/>
</dbReference>
<keyword evidence="1" id="KW-1133">Transmembrane helix</keyword>
<name>A0A2K2DNT8_BRADI</name>